<dbReference type="Proteomes" id="UP001314170">
    <property type="component" value="Unassembled WGS sequence"/>
</dbReference>
<gene>
    <name evidence="1" type="ORF">DCAF_LOCUS21786</name>
</gene>
<dbReference type="EMBL" id="CAWUPB010001173">
    <property type="protein sequence ID" value="CAK7349076.1"/>
    <property type="molecule type" value="Genomic_DNA"/>
</dbReference>
<dbReference type="PANTHER" id="PTHR36342:SF1">
    <property type="entry name" value="PTB DOMAIN ENGULFMENT ADAPTER"/>
    <property type="match status" value="1"/>
</dbReference>
<keyword evidence="2" id="KW-1185">Reference proteome</keyword>
<comment type="caution">
    <text evidence="1">The sequence shown here is derived from an EMBL/GenBank/DDBJ whole genome shotgun (WGS) entry which is preliminary data.</text>
</comment>
<sequence>MTALAAKATVLTGGKDEVYVAATPLRATKGPAQLLMSTTYSLNLWDLQHFMVIIKPNSPPPQNSQAIVFDFQPKDPENIYTALAVLSGGAVPGVVLVRNLSKLPRSKCWFVGSSKSDAVDVATKFNSNWRMDLRVGHHDCRDYTNGLVELLIGEKQVLERLRRDTGSRG</sequence>
<organism evidence="1 2">
    <name type="scientific">Dovyalis caffra</name>
    <dbReference type="NCBI Taxonomy" id="77055"/>
    <lineage>
        <taxon>Eukaryota</taxon>
        <taxon>Viridiplantae</taxon>
        <taxon>Streptophyta</taxon>
        <taxon>Embryophyta</taxon>
        <taxon>Tracheophyta</taxon>
        <taxon>Spermatophyta</taxon>
        <taxon>Magnoliopsida</taxon>
        <taxon>eudicotyledons</taxon>
        <taxon>Gunneridae</taxon>
        <taxon>Pentapetalae</taxon>
        <taxon>rosids</taxon>
        <taxon>fabids</taxon>
        <taxon>Malpighiales</taxon>
        <taxon>Salicaceae</taxon>
        <taxon>Flacourtieae</taxon>
        <taxon>Dovyalis</taxon>
    </lineage>
</organism>
<name>A0AAV1SCA3_9ROSI</name>
<dbReference type="AlphaFoldDB" id="A0AAV1SCA3"/>
<accession>A0AAV1SCA3</accession>
<dbReference type="PANTHER" id="PTHR36342">
    <property type="entry name" value="PTB DOMAIN ENGULFMENT ADAPTER"/>
    <property type="match status" value="1"/>
</dbReference>
<evidence type="ECO:0000313" key="2">
    <source>
        <dbReference type="Proteomes" id="UP001314170"/>
    </source>
</evidence>
<evidence type="ECO:0008006" key="3">
    <source>
        <dbReference type="Google" id="ProtNLM"/>
    </source>
</evidence>
<reference evidence="1 2" key="1">
    <citation type="submission" date="2024-01" db="EMBL/GenBank/DDBJ databases">
        <authorList>
            <person name="Waweru B."/>
        </authorList>
    </citation>
    <scope>NUCLEOTIDE SEQUENCE [LARGE SCALE GENOMIC DNA]</scope>
</reference>
<proteinExistence type="predicted"/>
<protein>
    <recommendedName>
        <fullName evidence="3">PTB domain engulfment adapter</fullName>
    </recommendedName>
</protein>
<evidence type="ECO:0000313" key="1">
    <source>
        <dbReference type="EMBL" id="CAK7349076.1"/>
    </source>
</evidence>